<dbReference type="Proteomes" id="UP001159405">
    <property type="component" value="Unassembled WGS sequence"/>
</dbReference>
<keyword evidence="4" id="KW-1185">Reference proteome</keyword>
<dbReference type="CDD" id="cd10442">
    <property type="entry name" value="GIY-YIG_PLEs"/>
    <property type="match status" value="1"/>
</dbReference>
<accession>A0ABN8NF28</accession>
<protein>
    <recommendedName>
        <fullName evidence="2">GIY-YIG domain-containing protein</fullName>
    </recommendedName>
</protein>
<feature type="domain" description="GIY-YIG" evidence="2">
    <location>
        <begin position="437"/>
        <end position="517"/>
    </location>
</feature>
<feature type="non-terminal residue" evidence="3">
    <location>
        <position position="1"/>
    </location>
</feature>
<evidence type="ECO:0000313" key="4">
    <source>
        <dbReference type="Proteomes" id="UP001159405"/>
    </source>
</evidence>
<evidence type="ECO:0000313" key="3">
    <source>
        <dbReference type="EMBL" id="CAH3106913.1"/>
    </source>
</evidence>
<evidence type="ECO:0000256" key="1">
    <source>
        <dbReference type="SAM" id="MobiDB-lite"/>
    </source>
</evidence>
<dbReference type="PANTHER" id="PTHR21301">
    <property type="entry name" value="REVERSE TRANSCRIPTASE"/>
    <property type="match status" value="1"/>
</dbReference>
<proteinExistence type="predicted"/>
<gene>
    <name evidence="3" type="ORF">PLOB_00015008</name>
</gene>
<reference evidence="3 4" key="1">
    <citation type="submission" date="2022-05" db="EMBL/GenBank/DDBJ databases">
        <authorList>
            <consortium name="Genoscope - CEA"/>
            <person name="William W."/>
        </authorList>
    </citation>
    <scope>NUCLEOTIDE SEQUENCE [LARGE SCALE GENOMIC DNA]</scope>
</reference>
<name>A0ABN8NF28_9CNID</name>
<organism evidence="3 4">
    <name type="scientific">Porites lobata</name>
    <dbReference type="NCBI Taxonomy" id="104759"/>
    <lineage>
        <taxon>Eukaryota</taxon>
        <taxon>Metazoa</taxon>
        <taxon>Cnidaria</taxon>
        <taxon>Anthozoa</taxon>
        <taxon>Hexacorallia</taxon>
        <taxon>Scleractinia</taxon>
        <taxon>Fungiina</taxon>
        <taxon>Poritidae</taxon>
        <taxon>Porites</taxon>
    </lineage>
</organism>
<dbReference type="EMBL" id="CALNXK010000019">
    <property type="protein sequence ID" value="CAH3106913.1"/>
    <property type="molecule type" value="Genomic_DNA"/>
</dbReference>
<dbReference type="InterPro" id="IPR035901">
    <property type="entry name" value="GIY-YIG_endonuc_sf"/>
</dbReference>
<dbReference type="PROSITE" id="PS50164">
    <property type="entry name" value="GIY_YIG"/>
    <property type="match status" value="1"/>
</dbReference>
<evidence type="ECO:0000259" key="2">
    <source>
        <dbReference type="PROSITE" id="PS50164"/>
    </source>
</evidence>
<feature type="compositionally biased region" description="Polar residues" evidence="1">
    <location>
        <begin position="78"/>
        <end position="96"/>
    </location>
</feature>
<dbReference type="InterPro" id="IPR000305">
    <property type="entry name" value="GIY-YIG_endonuc"/>
</dbReference>
<sequence>RNRRKRKPRKTHKTTNLDTTSVINLSQTPLSNDELLVLARGLTFCPTPKRINLAELSADINDFTRRMRLKEYFHDHNNSTQPNEHNPFHNKSSWTPPTDRDPALNTYVDAIKHDILTVNRNHITDNLTKEERQALRNLKKRQDIIIKPADKGSGTVVMDKSWYIDECNRQLNDAKFYRQLDGDITDTIQQRVTVYIERMFNDGYIDEKTKKYVVQTHVKPGRFYILPKIHKTGNPGRPIVSSNSHPTERISQFVDYYINPLVSTLDSHIKDTTDFLNKLSNLGNLPNNAILVTLDVSSLYTNIPHNQGIDACRHFLDTRPNKHIPTETPCDLLRMILTMNNFTFSQQHYLQIHGTVMGTKMAPSFANLFLGIRSSNLRDLLVKAQLPVNSTNHFPPGSFRYGQNCATCPYITNGLTSYTFFATGETRSITSHITCNTKNVIYMVQCNRCNLQYIGETKRRLKDRFNEHRRAVDKTNIKSKPTTVSEYFLSHSNHSHTDMQLIPLEKIHSSRDSVCKARESHLIDKAMTLEPHGLNRRDELL</sequence>
<dbReference type="PANTHER" id="PTHR21301:SF10">
    <property type="entry name" value="REVERSE TRANSCRIPTASE DOMAIN-CONTAINING PROTEIN"/>
    <property type="match status" value="1"/>
</dbReference>
<dbReference type="Gene3D" id="3.40.1440.10">
    <property type="entry name" value="GIY-YIG endonuclease"/>
    <property type="match status" value="1"/>
</dbReference>
<dbReference type="Pfam" id="PF01541">
    <property type="entry name" value="GIY-YIG"/>
    <property type="match status" value="1"/>
</dbReference>
<feature type="region of interest" description="Disordered" evidence="1">
    <location>
        <begin position="75"/>
        <end position="99"/>
    </location>
</feature>
<comment type="caution">
    <text evidence="3">The sequence shown here is derived from an EMBL/GenBank/DDBJ whole genome shotgun (WGS) entry which is preliminary data.</text>
</comment>